<proteinExistence type="predicted"/>
<accession>A0AAV5S9D2</accession>
<dbReference type="InterPro" id="IPR013862">
    <property type="entry name" value="Kei1"/>
</dbReference>
<protein>
    <submittedName>
        <fullName evidence="2">Kei1 protein</fullName>
    </submittedName>
</protein>
<keyword evidence="3" id="KW-1185">Reference proteome</keyword>
<dbReference type="GO" id="GO:0070916">
    <property type="term" value="C:inositol phosphoceramide synthase complex"/>
    <property type="evidence" value="ECO:0007669"/>
    <property type="project" value="TreeGrafter"/>
</dbReference>
<dbReference type="PANTHER" id="PTHR28077:SF1">
    <property type="entry name" value="INOSITOL PHOSPHORYLCERAMIDE SYNTHASE REGULATORY SUBUNIT KEI1"/>
    <property type="match status" value="1"/>
</dbReference>
<reference evidence="2 3" key="1">
    <citation type="journal article" date="2023" name="Elife">
        <title>Identification of key yeast species and microbe-microbe interactions impacting larval growth of Drosophila in the wild.</title>
        <authorList>
            <person name="Mure A."/>
            <person name="Sugiura Y."/>
            <person name="Maeda R."/>
            <person name="Honda K."/>
            <person name="Sakurai N."/>
            <person name="Takahashi Y."/>
            <person name="Watada M."/>
            <person name="Katoh T."/>
            <person name="Gotoh A."/>
            <person name="Gotoh Y."/>
            <person name="Taniguchi I."/>
            <person name="Nakamura K."/>
            <person name="Hayashi T."/>
            <person name="Katayama T."/>
            <person name="Uemura T."/>
            <person name="Hattori Y."/>
        </authorList>
    </citation>
    <scope>NUCLEOTIDE SEQUENCE [LARGE SCALE GENOMIC DNA]</scope>
    <source>
        <strain evidence="2 3">KH-74</strain>
    </source>
</reference>
<gene>
    <name evidence="2" type="ORF">DAKH74_053940</name>
</gene>
<dbReference type="GO" id="GO:0006673">
    <property type="term" value="P:inositol phosphoceramide metabolic process"/>
    <property type="evidence" value="ECO:0007669"/>
    <property type="project" value="InterPro"/>
</dbReference>
<keyword evidence="1" id="KW-1133">Transmembrane helix</keyword>
<feature type="transmembrane region" description="Helical" evidence="1">
    <location>
        <begin position="12"/>
        <end position="32"/>
    </location>
</feature>
<organism evidence="2 3">
    <name type="scientific">Maudiozyma humilis</name>
    <name type="common">Sour dough yeast</name>
    <name type="synonym">Kazachstania humilis</name>
    <dbReference type="NCBI Taxonomy" id="51915"/>
    <lineage>
        <taxon>Eukaryota</taxon>
        <taxon>Fungi</taxon>
        <taxon>Dikarya</taxon>
        <taxon>Ascomycota</taxon>
        <taxon>Saccharomycotina</taxon>
        <taxon>Saccharomycetes</taxon>
        <taxon>Saccharomycetales</taxon>
        <taxon>Saccharomycetaceae</taxon>
        <taxon>Maudiozyma</taxon>
    </lineage>
</organism>
<name>A0AAV5S9D2_MAUHU</name>
<dbReference type="GO" id="GO:0070917">
    <property type="term" value="F:inositol phosphoceramide synthase regulator activity"/>
    <property type="evidence" value="ECO:0007669"/>
    <property type="project" value="InterPro"/>
</dbReference>
<keyword evidence="1" id="KW-0812">Transmembrane</keyword>
<evidence type="ECO:0000313" key="3">
    <source>
        <dbReference type="Proteomes" id="UP001377567"/>
    </source>
</evidence>
<evidence type="ECO:0000256" key="1">
    <source>
        <dbReference type="SAM" id="Phobius"/>
    </source>
</evidence>
<dbReference type="AlphaFoldDB" id="A0AAV5S9D2"/>
<comment type="caution">
    <text evidence="2">The sequence shown here is derived from an EMBL/GenBank/DDBJ whole genome shotgun (WGS) entry which is preliminary data.</text>
</comment>
<sequence length="215" mass="24815">MMRLSAFQFPKTFLGFLPLYIAVEIVLGITIFNKCSGVYGILAIFTGHPLDFMQGVSYLWSILTLIVYVQGMYEILKPTLLTFSQILVFYSIDTVLTCFFTLWFTNVWFTEEAASDQSGAATASTKSKRGEDRASQGATEAYEYGMTMLITWVTLVFRLYFNFILASFVKELLSNPKFMIDQDDVAQDLKNKPLYKRWWIKCQKQSYKLCRRMLA</sequence>
<keyword evidence="1" id="KW-0472">Membrane</keyword>
<dbReference type="PANTHER" id="PTHR28077">
    <property type="entry name" value="INOSITOL PHOSPHORYLCERAMIDE SYNTHASE REGULATORY SUBUNIT KEI1"/>
    <property type="match status" value="1"/>
</dbReference>
<dbReference type="Pfam" id="PF08552">
    <property type="entry name" value="Kei1"/>
    <property type="match status" value="1"/>
</dbReference>
<feature type="transmembrane region" description="Helical" evidence="1">
    <location>
        <begin position="52"/>
        <end position="69"/>
    </location>
</feature>
<feature type="transmembrane region" description="Helical" evidence="1">
    <location>
        <begin position="81"/>
        <end position="104"/>
    </location>
</feature>
<dbReference type="Proteomes" id="UP001377567">
    <property type="component" value="Unassembled WGS sequence"/>
</dbReference>
<dbReference type="GO" id="GO:0000139">
    <property type="term" value="C:Golgi membrane"/>
    <property type="evidence" value="ECO:0007669"/>
    <property type="project" value="TreeGrafter"/>
</dbReference>
<feature type="transmembrane region" description="Helical" evidence="1">
    <location>
        <begin position="149"/>
        <end position="169"/>
    </location>
</feature>
<evidence type="ECO:0000313" key="2">
    <source>
        <dbReference type="EMBL" id="GMM58777.1"/>
    </source>
</evidence>
<dbReference type="EMBL" id="BTGD01000025">
    <property type="protein sequence ID" value="GMM58777.1"/>
    <property type="molecule type" value="Genomic_DNA"/>
</dbReference>